<dbReference type="AlphaFoldDB" id="A0AAV0DVT2"/>
<reference evidence="2" key="1">
    <citation type="submission" date="2022-07" db="EMBL/GenBank/DDBJ databases">
        <authorList>
            <person name="Macas J."/>
            <person name="Novak P."/>
            <person name="Neumann P."/>
        </authorList>
    </citation>
    <scope>NUCLEOTIDE SEQUENCE</scope>
</reference>
<comment type="caution">
    <text evidence="2">The sequence shown here is derived from an EMBL/GenBank/DDBJ whole genome shotgun (WGS) entry which is preliminary data.</text>
</comment>
<name>A0AAV0DVT2_9ASTE</name>
<gene>
    <name evidence="2" type="ORF">CEPIT_LOCUS19389</name>
</gene>
<dbReference type="EMBL" id="CAMAPF010000180">
    <property type="protein sequence ID" value="CAH9111070.1"/>
    <property type="molecule type" value="Genomic_DNA"/>
</dbReference>
<dbReference type="SUPFAM" id="SSF57756">
    <property type="entry name" value="Retrovirus zinc finger-like domains"/>
    <property type="match status" value="1"/>
</dbReference>
<keyword evidence="3" id="KW-1185">Reference proteome</keyword>
<accession>A0AAV0DVT2</accession>
<protein>
    <recommendedName>
        <fullName evidence="4">CCHC-type domain-containing protein</fullName>
    </recommendedName>
</protein>
<feature type="compositionally biased region" description="Low complexity" evidence="1">
    <location>
        <begin position="77"/>
        <end position="90"/>
    </location>
</feature>
<dbReference type="Proteomes" id="UP001152523">
    <property type="component" value="Unassembled WGS sequence"/>
</dbReference>
<proteinExistence type="predicted"/>
<dbReference type="GO" id="GO:0008270">
    <property type="term" value="F:zinc ion binding"/>
    <property type="evidence" value="ECO:0007669"/>
    <property type="project" value="InterPro"/>
</dbReference>
<evidence type="ECO:0000256" key="1">
    <source>
        <dbReference type="SAM" id="MobiDB-lite"/>
    </source>
</evidence>
<dbReference type="InterPro" id="IPR036875">
    <property type="entry name" value="Znf_CCHC_sf"/>
</dbReference>
<evidence type="ECO:0000313" key="3">
    <source>
        <dbReference type="Proteomes" id="UP001152523"/>
    </source>
</evidence>
<feature type="compositionally biased region" description="Basic residues" evidence="1">
    <location>
        <begin position="23"/>
        <end position="32"/>
    </location>
</feature>
<organism evidence="2 3">
    <name type="scientific">Cuscuta epithymum</name>
    <dbReference type="NCBI Taxonomy" id="186058"/>
    <lineage>
        <taxon>Eukaryota</taxon>
        <taxon>Viridiplantae</taxon>
        <taxon>Streptophyta</taxon>
        <taxon>Embryophyta</taxon>
        <taxon>Tracheophyta</taxon>
        <taxon>Spermatophyta</taxon>
        <taxon>Magnoliopsida</taxon>
        <taxon>eudicotyledons</taxon>
        <taxon>Gunneridae</taxon>
        <taxon>Pentapetalae</taxon>
        <taxon>asterids</taxon>
        <taxon>lamiids</taxon>
        <taxon>Solanales</taxon>
        <taxon>Convolvulaceae</taxon>
        <taxon>Cuscuteae</taxon>
        <taxon>Cuscuta</taxon>
        <taxon>Cuscuta subgen. Cuscuta</taxon>
    </lineage>
</organism>
<feature type="region of interest" description="Disordered" evidence="1">
    <location>
        <begin position="1"/>
        <end position="105"/>
    </location>
</feature>
<sequence length="105" mass="11873">MNGELLWPRTQNNDIAPPIPKKLTGRPKKKRTREANEVRPSVKARSTVSRKGRIMTCSVCKKEGHNKAKCPNKPHDSQTSSTRPSSSHQPPKAKKNEAYCPWRSK</sequence>
<evidence type="ECO:0000313" key="2">
    <source>
        <dbReference type="EMBL" id="CAH9111070.1"/>
    </source>
</evidence>
<evidence type="ECO:0008006" key="4">
    <source>
        <dbReference type="Google" id="ProtNLM"/>
    </source>
</evidence>
<dbReference type="GO" id="GO:0003676">
    <property type="term" value="F:nucleic acid binding"/>
    <property type="evidence" value="ECO:0007669"/>
    <property type="project" value="InterPro"/>
</dbReference>